<gene>
    <name evidence="1" type="ORF">FBU59_007227</name>
</gene>
<feature type="non-terminal residue" evidence="1">
    <location>
        <position position="112"/>
    </location>
</feature>
<name>A0ACC1IXM0_9FUNG</name>
<comment type="caution">
    <text evidence="1">The sequence shown here is derived from an EMBL/GenBank/DDBJ whole genome shotgun (WGS) entry which is preliminary data.</text>
</comment>
<organism evidence="1 2">
    <name type="scientific">Linderina macrospora</name>
    <dbReference type="NCBI Taxonomy" id="4868"/>
    <lineage>
        <taxon>Eukaryota</taxon>
        <taxon>Fungi</taxon>
        <taxon>Fungi incertae sedis</taxon>
        <taxon>Zoopagomycota</taxon>
        <taxon>Kickxellomycotina</taxon>
        <taxon>Kickxellomycetes</taxon>
        <taxon>Kickxellales</taxon>
        <taxon>Kickxellaceae</taxon>
        <taxon>Linderina</taxon>
    </lineage>
</organism>
<accession>A0ACC1IXM0</accession>
<evidence type="ECO:0000313" key="1">
    <source>
        <dbReference type="EMBL" id="KAJ1927371.1"/>
    </source>
</evidence>
<evidence type="ECO:0000313" key="2">
    <source>
        <dbReference type="Proteomes" id="UP001150603"/>
    </source>
</evidence>
<proteinExistence type="predicted"/>
<keyword evidence="2" id="KW-1185">Reference proteome</keyword>
<dbReference type="Proteomes" id="UP001150603">
    <property type="component" value="Unassembled WGS sequence"/>
</dbReference>
<protein>
    <submittedName>
        <fullName evidence="1">Uncharacterized protein</fullName>
    </submittedName>
</protein>
<reference evidence="1" key="1">
    <citation type="submission" date="2022-07" db="EMBL/GenBank/DDBJ databases">
        <title>Phylogenomic reconstructions and comparative analyses of Kickxellomycotina fungi.</title>
        <authorList>
            <person name="Reynolds N.K."/>
            <person name="Stajich J.E."/>
            <person name="Barry K."/>
            <person name="Grigoriev I.V."/>
            <person name="Crous P."/>
            <person name="Smith M.E."/>
        </authorList>
    </citation>
    <scope>NUCLEOTIDE SEQUENCE</scope>
    <source>
        <strain evidence="1">NRRL 5244</strain>
    </source>
</reference>
<dbReference type="EMBL" id="JANBPW010006810">
    <property type="protein sequence ID" value="KAJ1927371.1"/>
    <property type="molecule type" value="Genomic_DNA"/>
</dbReference>
<sequence>MLPADIAYNMPRPRGRPPLADRQRNRLTLKLSGASRGADPRPELEENEIQLEEQFILRVLPEIAAEFNKRVNDRSISERLEITFRDEHNAIVKFEGKQYSATLVDLPTITES</sequence>